<dbReference type="InterPro" id="IPR043129">
    <property type="entry name" value="ATPase_NBD"/>
</dbReference>
<keyword evidence="6" id="KW-1185">Reference proteome</keyword>
<gene>
    <name evidence="5" type="ORF">U7230_08890</name>
</gene>
<name>A0ABZ1BUE9_9FIRM</name>
<dbReference type="InterPro" id="IPR011991">
    <property type="entry name" value="ArsR-like_HTH"/>
</dbReference>
<dbReference type="InterPro" id="IPR000835">
    <property type="entry name" value="HTH_MarR-typ"/>
</dbReference>
<dbReference type="InterPro" id="IPR036390">
    <property type="entry name" value="WH_DNA-bd_sf"/>
</dbReference>
<evidence type="ECO:0000259" key="4">
    <source>
        <dbReference type="Pfam" id="PF12802"/>
    </source>
</evidence>
<protein>
    <submittedName>
        <fullName evidence="5">ROK family protein</fullName>
    </submittedName>
</protein>
<keyword evidence="3" id="KW-0119">Carbohydrate metabolism</keyword>
<evidence type="ECO:0000256" key="3">
    <source>
        <dbReference type="ARBA" id="ARBA00022629"/>
    </source>
</evidence>
<dbReference type="CDD" id="cd23763">
    <property type="entry name" value="ASKHA_ATPase_ROK"/>
    <property type="match status" value="1"/>
</dbReference>
<keyword evidence="3" id="KW-0859">Xylose metabolism</keyword>
<dbReference type="EMBL" id="CP141615">
    <property type="protein sequence ID" value="WRP16218.1"/>
    <property type="molecule type" value="Genomic_DNA"/>
</dbReference>
<dbReference type="SUPFAM" id="SSF53067">
    <property type="entry name" value="Actin-like ATPase domain"/>
    <property type="match status" value="1"/>
</dbReference>
<dbReference type="Pfam" id="PF12802">
    <property type="entry name" value="MarR_2"/>
    <property type="match status" value="1"/>
</dbReference>
<evidence type="ECO:0000313" key="5">
    <source>
        <dbReference type="EMBL" id="WRP16218.1"/>
    </source>
</evidence>
<dbReference type="SUPFAM" id="SSF46785">
    <property type="entry name" value="Winged helix' DNA-binding domain"/>
    <property type="match status" value="1"/>
</dbReference>
<dbReference type="CDD" id="cd00090">
    <property type="entry name" value="HTH_ARSR"/>
    <property type="match status" value="1"/>
</dbReference>
<evidence type="ECO:0000256" key="1">
    <source>
        <dbReference type="ARBA" id="ARBA00002486"/>
    </source>
</evidence>
<dbReference type="PANTHER" id="PTHR18964:SF149">
    <property type="entry name" value="BIFUNCTIONAL UDP-N-ACETYLGLUCOSAMINE 2-EPIMERASE_N-ACETYLMANNOSAMINE KINASE"/>
    <property type="match status" value="1"/>
</dbReference>
<dbReference type="Pfam" id="PF00480">
    <property type="entry name" value="ROK"/>
    <property type="match status" value="1"/>
</dbReference>
<dbReference type="PANTHER" id="PTHR18964">
    <property type="entry name" value="ROK (REPRESSOR, ORF, KINASE) FAMILY"/>
    <property type="match status" value="1"/>
</dbReference>
<feature type="domain" description="HTH marR-type" evidence="4">
    <location>
        <begin position="15"/>
        <end position="60"/>
    </location>
</feature>
<organism evidence="5 6">
    <name type="scientific">Carboxydichorda subterranea</name>
    <dbReference type="NCBI Taxonomy" id="3109565"/>
    <lineage>
        <taxon>Bacteria</taxon>
        <taxon>Bacillati</taxon>
        <taxon>Bacillota</taxon>
        <taxon>Limnochordia</taxon>
        <taxon>Limnochordales</taxon>
        <taxon>Geochordaceae</taxon>
        <taxon>Carboxydichorda</taxon>
    </lineage>
</organism>
<dbReference type="InterPro" id="IPR000600">
    <property type="entry name" value="ROK"/>
</dbReference>
<accession>A0ABZ1BUE9</accession>
<sequence length="388" mass="40848">MRVIGQPPLLRKINQRAVLELLRKQGPMSRAELTRALRLSKSTVSQVVMSLLERGLVREEGRHPASPGAGGPRRRSVRLEVVPEAGFVVGIDLGGTLLRAAVADLGGEIRARHTEPTEHRGLPELLAQLEGAVRQVMTAAHVPADRLLSVAVGVPGAVSAVNRCVQLCPNLPALQDVELGRLLGDRLRVEVLVENDVNLAAVGEKWKGCARGVDSFAYLAIGTGLGMGIVLENRLYRGTRGIAGEIAYLPYLTSSGPKPLESVIAGGSIRRRFGVEARDLFQAARAGDAKAIEVVHEIGTALGWAVAAVTVLLDVGLIVLGGGIGQNTDLLLPRISAQAAALVPVRPEIRASALAGEASMYGAIAVALRTGRDSVEEMGSYVALTGCD</sequence>
<dbReference type="InterPro" id="IPR036388">
    <property type="entry name" value="WH-like_DNA-bd_sf"/>
</dbReference>
<proteinExistence type="inferred from homology"/>
<dbReference type="Proteomes" id="UP001332192">
    <property type="component" value="Chromosome"/>
</dbReference>
<reference evidence="5 6" key="1">
    <citation type="journal article" date="2024" name="Front. Microbiol.">
        <title>Novel thermophilic genera Geochorda gen. nov. and Carboxydochorda gen. nov. from the deep terrestrial subsurface reveal the ecophysiological diversity in the class Limnochordia.</title>
        <authorList>
            <person name="Karnachuk O.V."/>
            <person name="Lukina A.P."/>
            <person name="Avakyan M.R."/>
            <person name="Kadnikov V.V."/>
            <person name="Begmatov S."/>
            <person name="Beletsky A.V."/>
            <person name="Vlasova K.G."/>
            <person name="Novikov A.A."/>
            <person name="Shcherbakova V.A."/>
            <person name="Mardanov A.V."/>
            <person name="Ravin N.V."/>
        </authorList>
    </citation>
    <scope>NUCLEOTIDE SEQUENCE [LARGE SCALE GENOMIC DNA]</scope>
    <source>
        <strain evidence="5 6">L945</strain>
    </source>
</reference>
<dbReference type="RefSeq" id="WP_324715490.1">
    <property type="nucleotide sequence ID" value="NZ_CP141615.1"/>
</dbReference>
<dbReference type="Gene3D" id="1.10.10.10">
    <property type="entry name" value="Winged helix-like DNA-binding domain superfamily/Winged helix DNA-binding domain"/>
    <property type="match status" value="1"/>
</dbReference>
<evidence type="ECO:0000256" key="2">
    <source>
        <dbReference type="ARBA" id="ARBA00006479"/>
    </source>
</evidence>
<evidence type="ECO:0000313" key="6">
    <source>
        <dbReference type="Proteomes" id="UP001332192"/>
    </source>
</evidence>
<dbReference type="Gene3D" id="3.30.420.40">
    <property type="match status" value="2"/>
</dbReference>
<comment type="similarity">
    <text evidence="2">Belongs to the ROK (NagC/XylR) family.</text>
</comment>
<comment type="function">
    <text evidence="1">Transcriptional repressor of xylose-utilizing enzymes.</text>
</comment>